<evidence type="ECO:0000313" key="8">
    <source>
        <dbReference type="Proteomes" id="UP000424468"/>
    </source>
</evidence>
<dbReference type="InterPro" id="IPR011761">
    <property type="entry name" value="ATP-grasp"/>
</dbReference>
<reference evidence="7 8" key="1">
    <citation type="submission" date="2019-11" db="EMBL/GenBank/DDBJ databases">
        <title>Complete genome sequence of Spiroplasma tabanidicola TAUS-1 (DSM 22603).</title>
        <authorList>
            <person name="Huang C.-T."/>
            <person name="Lin Y.-C."/>
            <person name="Kuo C.-H."/>
        </authorList>
    </citation>
    <scope>NUCLEOTIDE SEQUENCE [LARGE SCALE GENOMIC DNA]</scope>
    <source>
        <strain evidence="7 8">TAUS-1</strain>
    </source>
</reference>
<dbReference type="Pfam" id="PF17769">
    <property type="entry name" value="PurK_C"/>
    <property type="match status" value="1"/>
</dbReference>
<dbReference type="PANTHER" id="PTHR11609">
    <property type="entry name" value="PURINE BIOSYNTHESIS PROTEIN 6/7, PUR6/7"/>
    <property type="match status" value="1"/>
</dbReference>
<dbReference type="RefSeq" id="WP_156007053.1">
    <property type="nucleotide sequence ID" value="NZ_CP046276.1"/>
</dbReference>
<dbReference type="GO" id="GO:0005524">
    <property type="term" value="F:ATP binding"/>
    <property type="evidence" value="ECO:0007669"/>
    <property type="project" value="UniProtKB-UniRule"/>
</dbReference>
<dbReference type="AlphaFoldDB" id="A0A6I6C5U4"/>
<dbReference type="Gene3D" id="3.30.470.20">
    <property type="entry name" value="ATP-grasp fold, B domain"/>
    <property type="match status" value="1"/>
</dbReference>
<evidence type="ECO:0000256" key="1">
    <source>
        <dbReference type="ARBA" id="ARBA00022741"/>
    </source>
</evidence>
<dbReference type="PROSITE" id="PS50975">
    <property type="entry name" value="ATP_GRASP"/>
    <property type="match status" value="1"/>
</dbReference>
<dbReference type="SUPFAM" id="SSF51246">
    <property type="entry name" value="Rudiment single hybrid motif"/>
    <property type="match status" value="1"/>
</dbReference>
<evidence type="ECO:0000256" key="3">
    <source>
        <dbReference type="ARBA" id="ARBA00022840"/>
    </source>
</evidence>
<accession>A0A6I6C5U4</accession>
<gene>
    <name evidence="7" type="primary">purK</name>
    <name evidence="7" type="ORF">STABA_v1c09120</name>
</gene>
<dbReference type="PANTHER" id="PTHR11609:SF5">
    <property type="entry name" value="PHOSPHORIBOSYLAMINOIMIDAZOLE CARBOXYLASE"/>
    <property type="match status" value="1"/>
</dbReference>
<dbReference type="Gene3D" id="3.30.1490.20">
    <property type="entry name" value="ATP-grasp fold, A domain"/>
    <property type="match status" value="1"/>
</dbReference>
<evidence type="ECO:0000313" key="7">
    <source>
        <dbReference type="EMBL" id="QGS52267.1"/>
    </source>
</evidence>
<name>A0A6I6C5U4_9MOLU</name>
<dbReference type="OrthoDB" id="9804625at2"/>
<keyword evidence="1 5" id="KW-0547">Nucleotide-binding</keyword>
<protein>
    <submittedName>
        <fullName evidence="7">5-(Carboxyamino)imidazole ribonucleotide synthase</fullName>
    </submittedName>
</protein>
<dbReference type="SUPFAM" id="SSF52440">
    <property type="entry name" value="PreATP-grasp domain"/>
    <property type="match status" value="1"/>
</dbReference>
<dbReference type="GO" id="GO:0046872">
    <property type="term" value="F:metal ion binding"/>
    <property type="evidence" value="ECO:0007669"/>
    <property type="project" value="InterPro"/>
</dbReference>
<evidence type="ECO:0000256" key="2">
    <source>
        <dbReference type="ARBA" id="ARBA00022755"/>
    </source>
</evidence>
<organism evidence="7 8">
    <name type="scientific">Spiroplasma tabanidicola</name>
    <dbReference type="NCBI Taxonomy" id="324079"/>
    <lineage>
        <taxon>Bacteria</taxon>
        <taxon>Bacillati</taxon>
        <taxon>Mycoplasmatota</taxon>
        <taxon>Mollicutes</taxon>
        <taxon>Entomoplasmatales</taxon>
        <taxon>Spiroplasmataceae</taxon>
        <taxon>Spiroplasma</taxon>
    </lineage>
</organism>
<dbReference type="InterPro" id="IPR016185">
    <property type="entry name" value="PreATP-grasp_dom_sf"/>
</dbReference>
<dbReference type="Pfam" id="PF22660">
    <property type="entry name" value="RS_preATP-grasp-like"/>
    <property type="match status" value="1"/>
</dbReference>
<dbReference type="Pfam" id="PF02222">
    <property type="entry name" value="ATP-grasp"/>
    <property type="match status" value="1"/>
</dbReference>
<comment type="pathway">
    <text evidence="4">Purine metabolism.</text>
</comment>
<sequence length="360" mass="41967">MKVGLIGGGQLARMLIESSKENEFVVLEPNKNNSCLDLEVEILNSNYNDKEAVKNLFDKTETITYEFENIDFEVLKEHKNSINPSLNFLSVSKNRFKEKNFASSYGLTTVNFFKIKNSDEISELINNNKLNYPFILKTNTGGYDGKGQYLIKEKKDYEFLDFNNIDFIIEELCNFDFETSLIVTRSIFNQIYFFPTPINEHKDGILMTSKVLTKKSFVDKRTKRLIKNILQKENIVGTIAFEFFVKDKKLFFNEMAPRVHNTGHYTINGCNVSQFRNHILAVTGKKIIKPKLIYKTIMINLLGKNIYKEFDIQNIIKFDYKKSEAIDKRKMGHINIINKNKKNLLKDYQSALNKLEEKNE</sequence>
<dbReference type="GO" id="GO:0005829">
    <property type="term" value="C:cytosol"/>
    <property type="evidence" value="ECO:0007669"/>
    <property type="project" value="TreeGrafter"/>
</dbReference>
<feature type="domain" description="ATP-grasp" evidence="6">
    <location>
        <begin position="99"/>
        <end position="283"/>
    </location>
</feature>
<dbReference type="Proteomes" id="UP000424468">
    <property type="component" value="Chromosome"/>
</dbReference>
<keyword evidence="3 5" id="KW-0067">ATP-binding</keyword>
<proteinExistence type="predicted"/>
<dbReference type="InterPro" id="IPR040686">
    <property type="entry name" value="PurK_C"/>
</dbReference>
<dbReference type="SUPFAM" id="SSF56059">
    <property type="entry name" value="Glutathione synthetase ATP-binding domain-like"/>
    <property type="match status" value="1"/>
</dbReference>
<dbReference type="GO" id="GO:0003824">
    <property type="term" value="F:catalytic activity"/>
    <property type="evidence" value="ECO:0007669"/>
    <property type="project" value="UniProtKB-ARBA"/>
</dbReference>
<dbReference type="InterPro" id="IPR013815">
    <property type="entry name" value="ATP_grasp_subdomain_1"/>
</dbReference>
<evidence type="ECO:0000259" key="6">
    <source>
        <dbReference type="PROSITE" id="PS50975"/>
    </source>
</evidence>
<keyword evidence="8" id="KW-1185">Reference proteome</keyword>
<dbReference type="InterPro" id="IPR054350">
    <property type="entry name" value="PurT/PurK_preATP-grasp"/>
</dbReference>
<dbReference type="InterPro" id="IPR003135">
    <property type="entry name" value="ATP-grasp_carboxylate-amine"/>
</dbReference>
<evidence type="ECO:0000256" key="4">
    <source>
        <dbReference type="ARBA" id="ARBA00025704"/>
    </source>
</evidence>
<dbReference type="GO" id="GO:0006164">
    <property type="term" value="P:purine nucleotide biosynthetic process"/>
    <property type="evidence" value="ECO:0007669"/>
    <property type="project" value="UniProtKB-KW"/>
</dbReference>
<dbReference type="KEGG" id="stab:STABA_v1c09120"/>
<dbReference type="InterPro" id="IPR011054">
    <property type="entry name" value="Rudment_hybrid_motif"/>
</dbReference>
<keyword evidence="2" id="KW-0658">Purine biosynthesis</keyword>
<dbReference type="Gene3D" id="3.40.50.20">
    <property type="match status" value="1"/>
</dbReference>
<dbReference type="EMBL" id="CP046276">
    <property type="protein sequence ID" value="QGS52267.1"/>
    <property type="molecule type" value="Genomic_DNA"/>
</dbReference>
<evidence type="ECO:0000256" key="5">
    <source>
        <dbReference type="PROSITE-ProRule" id="PRU00409"/>
    </source>
</evidence>